<proteinExistence type="predicted"/>
<feature type="compositionally biased region" description="Basic and acidic residues" evidence="1">
    <location>
        <begin position="136"/>
        <end position="160"/>
    </location>
</feature>
<reference evidence="3" key="1">
    <citation type="submission" date="2016-11" db="UniProtKB">
        <authorList>
            <consortium name="WormBaseParasite"/>
        </authorList>
    </citation>
    <scope>IDENTIFICATION</scope>
</reference>
<dbReference type="InterPro" id="IPR004245">
    <property type="entry name" value="DUF229"/>
</dbReference>
<dbReference type="WBParaSite" id="Hba_15469">
    <property type="protein sequence ID" value="Hba_15469"/>
    <property type="gene ID" value="Hba_15469"/>
</dbReference>
<dbReference type="AlphaFoldDB" id="A0A1I7XDP5"/>
<name>A0A1I7XDP5_HETBA</name>
<feature type="region of interest" description="Disordered" evidence="1">
    <location>
        <begin position="135"/>
        <end position="160"/>
    </location>
</feature>
<keyword evidence="2" id="KW-1185">Reference proteome</keyword>
<sequence>MTTLKNGILSSTTENYTCWGRLERQSFSTNDSNFNDFRCLGRVSDKENSQGRWVNINEADFRCDIVKSMCNNTSGDDVYQMLHAQIIERTTKKKPPKSVNGSQYSVYVILIDSMSSSQGIRRLLPNYIKNNGLEDTESKSIYQEEKDEKVSHFDSRSQES</sequence>
<evidence type="ECO:0000313" key="2">
    <source>
        <dbReference type="Proteomes" id="UP000095283"/>
    </source>
</evidence>
<protein>
    <submittedName>
        <fullName evidence="3">C-type lectin domain-containing protein</fullName>
    </submittedName>
</protein>
<evidence type="ECO:0000256" key="1">
    <source>
        <dbReference type="SAM" id="MobiDB-lite"/>
    </source>
</evidence>
<organism evidence="2 3">
    <name type="scientific">Heterorhabditis bacteriophora</name>
    <name type="common">Entomopathogenic nematode worm</name>
    <dbReference type="NCBI Taxonomy" id="37862"/>
    <lineage>
        <taxon>Eukaryota</taxon>
        <taxon>Metazoa</taxon>
        <taxon>Ecdysozoa</taxon>
        <taxon>Nematoda</taxon>
        <taxon>Chromadorea</taxon>
        <taxon>Rhabditida</taxon>
        <taxon>Rhabditina</taxon>
        <taxon>Rhabditomorpha</taxon>
        <taxon>Strongyloidea</taxon>
        <taxon>Heterorhabditidae</taxon>
        <taxon>Heterorhabditis</taxon>
    </lineage>
</organism>
<accession>A0A1I7XDP5</accession>
<evidence type="ECO:0000313" key="3">
    <source>
        <dbReference type="WBParaSite" id="Hba_15469"/>
    </source>
</evidence>
<dbReference type="Pfam" id="PF02995">
    <property type="entry name" value="DUF229"/>
    <property type="match status" value="1"/>
</dbReference>
<dbReference type="Proteomes" id="UP000095283">
    <property type="component" value="Unplaced"/>
</dbReference>